<evidence type="ECO:0000256" key="5">
    <source>
        <dbReference type="ARBA" id="ARBA00023136"/>
    </source>
</evidence>
<evidence type="ECO:0000256" key="6">
    <source>
        <dbReference type="SAM" id="Coils"/>
    </source>
</evidence>
<keyword evidence="5 7" id="KW-0472">Membrane</keyword>
<dbReference type="PANTHER" id="PTHR30386:SF26">
    <property type="entry name" value="TRANSPORT PROTEIN COMB"/>
    <property type="match status" value="1"/>
</dbReference>
<evidence type="ECO:0000313" key="9">
    <source>
        <dbReference type="EMBL" id="NBI06276.1"/>
    </source>
</evidence>
<dbReference type="Pfam" id="PF26002">
    <property type="entry name" value="Beta-barrel_AprE"/>
    <property type="match status" value="1"/>
</dbReference>
<keyword evidence="10" id="KW-1185">Reference proteome</keyword>
<dbReference type="RefSeq" id="WP_160196750.1">
    <property type="nucleotide sequence ID" value="NZ_QXXA01000005.1"/>
</dbReference>
<comment type="similarity">
    <text evidence="2">Belongs to the membrane fusion protein (MFP) (TC 8.A.1) family.</text>
</comment>
<dbReference type="EMBL" id="QXXA01000005">
    <property type="protein sequence ID" value="NBI06276.1"/>
    <property type="molecule type" value="Genomic_DNA"/>
</dbReference>
<feature type="coiled-coil region" evidence="6">
    <location>
        <begin position="263"/>
        <end position="333"/>
    </location>
</feature>
<evidence type="ECO:0000256" key="3">
    <source>
        <dbReference type="ARBA" id="ARBA00022692"/>
    </source>
</evidence>
<keyword evidence="4 7" id="KW-1133">Transmembrane helix</keyword>
<gene>
    <name evidence="9" type="ORF">D3Z33_05300</name>
</gene>
<evidence type="ECO:0000256" key="2">
    <source>
        <dbReference type="ARBA" id="ARBA00009477"/>
    </source>
</evidence>
<dbReference type="GO" id="GO:0016020">
    <property type="term" value="C:membrane"/>
    <property type="evidence" value="ECO:0007669"/>
    <property type="project" value="UniProtKB-SubCell"/>
</dbReference>
<dbReference type="AlphaFoldDB" id="A0A845QXP9"/>
<dbReference type="InterPro" id="IPR050739">
    <property type="entry name" value="MFP"/>
</dbReference>
<protein>
    <submittedName>
        <fullName evidence="9">HlyD family efflux transporter periplasmic adaptor subunit</fullName>
    </submittedName>
</protein>
<feature type="transmembrane region" description="Helical" evidence="7">
    <location>
        <begin position="25"/>
        <end position="46"/>
    </location>
</feature>
<feature type="coiled-coil region" evidence="6">
    <location>
        <begin position="161"/>
        <end position="230"/>
    </location>
</feature>
<dbReference type="Gene3D" id="2.40.50.100">
    <property type="match status" value="1"/>
</dbReference>
<evidence type="ECO:0000259" key="8">
    <source>
        <dbReference type="Pfam" id="PF26002"/>
    </source>
</evidence>
<comment type="caution">
    <text evidence="9">The sequence shown here is derived from an EMBL/GenBank/DDBJ whole genome shotgun (WGS) entry which is preliminary data.</text>
</comment>
<dbReference type="PRINTS" id="PR01490">
    <property type="entry name" value="RTXTOXIND"/>
</dbReference>
<proteinExistence type="inferred from homology"/>
<dbReference type="SUPFAM" id="SSF51230">
    <property type="entry name" value="Single hybrid motif"/>
    <property type="match status" value="1"/>
</dbReference>
<evidence type="ECO:0000256" key="1">
    <source>
        <dbReference type="ARBA" id="ARBA00004167"/>
    </source>
</evidence>
<accession>A0A845QXP9</accession>
<keyword evidence="3 7" id="KW-0812">Transmembrane</keyword>
<evidence type="ECO:0000313" key="10">
    <source>
        <dbReference type="Proteomes" id="UP000467132"/>
    </source>
</evidence>
<reference evidence="9 10" key="1">
    <citation type="submission" date="2018-08" db="EMBL/GenBank/DDBJ databases">
        <title>Murine metabolic-syndrome-specific gut microbial biobank.</title>
        <authorList>
            <person name="Liu C."/>
        </authorList>
    </citation>
    <scope>NUCLEOTIDE SEQUENCE [LARGE SCALE GENOMIC DNA]</scope>
    <source>
        <strain evidence="9 10">583</strain>
    </source>
</reference>
<keyword evidence="6" id="KW-0175">Coiled coil</keyword>
<dbReference type="PANTHER" id="PTHR30386">
    <property type="entry name" value="MEMBRANE FUSION SUBUNIT OF EMRAB-TOLC MULTIDRUG EFFLUX PUMP"/>
    <property type="match status" value="1"/>
</dbReference>
<sequence>MKHKIIDIKELTDSRELLEKTPSKFILGFIYIVLALVTALLLWSYFAEKEVVVKAQGVIQSTDSNIVKSTVGGQAISITVEEGDYVKKGDELIVIESKNLKSEYESIKEKIDIINEDIKLLAKYENSINSNSNLFSKTKEKEYYYKYLSFKNKLNQTNNTSSQEKVRKNGLESDINEYESEIGSIQSEKSQYQNDIETLKNNNSKIKNKNKKLQNEIDNISKNEELSSEQKNMKINGLKAQISSNKQKIQQNDIQNSQIKASIKMLDDSIKNQKNNIRSAEDSIEISNKTLDNYNIDKDSYRNNEIIQTQTQIKELKEQVKDFNFQLENMNFQLEDYTIKAQKDGQIHFIMPINENDILRAGTDIMKISSTNDDSMLVQLYIPATDIANIREGQSIKLHSYSLPYREYGFIKSKINKLDIDAKVSQENGSSFYVAESIIDNKALENSDGEKSYLKMGMPMEGKIITDSRSYLQLFLEKLDLWISG</sequence>
<dbReference type="OrthoDB" id="357309at2"/>
<feature type="domain" description="AprE-like beta-barrel" evidence="8">
    <location>
        <begin position="376"/>
        <end position="466"/>
    </location>
</feature>
<evidence type="ECO:0000256" key="7">
    <source>
        <dbReference type="SAM" id="Phobius"/>
    </source>
</evidence>
<dbReference type="Gene3D" id="1.10.287.1490">
    <property type="match status" value="1"/>
</dbReference>
<dbReference type="InterPro" id="IPR011053">
    <property type="entry name" value="Single_hybrid_motif"/>
</dbReference>
<evidence type="ECO:0000256" key="4">
    <source>
        <dbReference type="ARBA" id="ARBA00022989"/>
    </source>
</evidence>
<name>A0A845QXP9_9CLOT</name>
<dbReference type="Gene3D" id="2.40.30.170">
    <property type="match status" value="1"/>
</dbReference>
<organism evidence="9 10">
    <name type="scientific">Senegalia massiliensis</name>
    <dbReference type="NCBI Taxonomy" id="1720316"/>
    <lineage>
        <taxon>Bacteria</taxon>
        <taxon>Bacillati</taxon>
        <taxon>Bacillota</taxon>
        <taxon>Clostridia</taxon>
        <taxon>Eubacteriales</taxon>
        <taxon>Clostridiaceae</taxon>
        <taxon>Senegalia</taxon>
    </lineage>
</organism>
<dbReference type="Proteomes" id="UP000467132">
    <property type="component" value="Unassembled WGS sequence"/>
</dbReference>
<comment type="subcellular location">
    <subcellularLocation>
        <location evidence="1">Membrane</location>
        <topology evidence="1">Single-pass membrane protein</topology>
    </subcellularLocation>
</comment>
<dbReference type="InterPro" id="IPR058982">
    <property type="entry name" value="Beta-barrel_AprE"/>
</dbReference>